<feature type="domain" description="S1 motif" evidence="8">
    <location>
        <begin position="654"/>
        <end position="735"/>
    </location>
</feature>
<dbReference type="InterPro" id="IPR050180">
    <property type="entry name" value="RNR_Ribonuclease"/>
</dbReference>
<comment type="function">
    <text evidence="7">3'-5' exoribonuclease that releases 5'-nucleoside monophosphates and is involved in maturation of structured RNAs.</text>
</comment>
<evidence type="ECO:0000256" key="3">
    <source>
        <dbReference type="ARBA" id="ARBA00022722"/>
    </source>
</evidence>
<dbReference type="AlphaFoldDB" id="A0AB34PGX4"/>
<dbReference type="CDD" id="cd04471">
    <property type="entry name" value="S1_RNase_R"/>
    <property type="match status" value="1"/>
</dbReference>
<name>A0AB34PGX4_9PORP</name>
<dbReference type="PANTHER" id="PTHR23355">
    <property type="entry name" value="RIBONUCLEASE"/>
    <property type="match status" value="1"/>
</dbReference>
<organism evidence="9 10">
    <name type="scientific">Porphyromonas crevioricanis</name>
    <dbReference type="NCBI Taxonomy" id="393921"/>
    <lineage>
        <taxon>Bacteria</taxon>
        <taxon>Pseudomonadati</taxon>
        <taxon>Bacteroidota</taxon>
        <taxon>Bacteroidia</taxon>
        <taxon>Bacteroidales</taxon>
        <taxon>Porphyromonadaceae</taxon>
        <taxon>Porphyromonas</taxon>
    </lineage>
</organism>
<dbReference type="Proteomes" id="UP000030136">
    <property type="component" value="Unassembled WGS sequence"/>
</dbReference>
<dbReference type="InterPro" id="IPR012340">
    <property type="entry name" value="NA-bd_OB-fold"/>
</dbReference>
<dbReference type="RefSeq" id="WP_036889532.1">
    <property type="nucleotide sequence ID" value="NZ_JQJC01000009.1"/>
</dbReference>
<evidence type="ECO:0000256" key="1">
    <source>
        <dbReference type="ARBA" id="ARBA00001849"/>
    </source>
</evidence>
<dbReference type="PROSITE" id="PS50126">
    <property type="entry name" value="S1"/>
    <property type="match status" value="1"/>
</dbReference>
<dbReference type="InterPro" id="IPR003029">
    <property type="entry name" value="S1_domain"/>
</dbReference>
<dbReference type="Pfam" id="PF00773">
    <property type="entry name" value="RNB"/>
    <property type="match status" value="1"/>
</dbReference>
<evidence type="ECO:0000256" key="6">
    <source>
        <dbReference type="ARBA" id="ARBA00022884"/>
    </source>
</evidence>
<evidence type="ECO:0000256" key="7">
    <source>
        <dbReference type="HAMAP-Rule" id="MF_01895"/>
    </source>
</evidence>
<dbReference type="NCBIfam" id="TIGR02063">
    <property type="entry name" value="RNase_R"/>
    <property type="match status" value="1"/>
</dbReference>
<evidence type="ECO:0000313" key="9">
    <source>
        <dbReference type="EMBL" id="KGN95810.1"/>
    </source>
</evidence>
<dbReference type="SMART" id="SM00316">
    <property type="entry name" value="S1"/>
    <property type="match status" value="1"/>
</dbReference>
<evidence type="ECO:0000256" key="2">
    <source>
        <dbReference type="ARBA" id="ARBA00022490"/>
    </source>
</evidence>
<dbReference type="InterPro" id="IPR040476">
    <property type="entry name" value="CSD2"/>
</dbReference>
<evidence type="ECO:0000256" key="5">
    <source>
        <dbReference type="ARBA" id="ARBA00022839"/>
    </source>
</evidence>
<dbReference type="Gene3D" id="2.40.50.140">
    <property type="entry name" value="Nucleic acid-binding proteins"/>
    <property type="match status" value="2"/>
</dbReference>
<dbReference type="GO" id="GO:0005829">
    <property type="term" value="C:cytosol"/>
    <property type="evidence" value="ECO:0007669"/>
    <property type="project" value="TreeGrafter"/>
</dbReference>
<keyword evidence="4 7" id="KW-0378">Hydrolase</keyword>
<keyword evidence="6 7" id="KW-0694">RNA-binding</keyword>
<comment type="similarity">
    <text evidence="7">Belongs to the RNR ribonuclease family. RNase R subfamily.</text>
</comment>
<dbReference type="InterPro" id="IPR011805">
    <property type="entry name" value="RNase_R"/>
</dbReference>
<reference evidence="9 10" key="1">
    <citation type="submission" date="2014-08" db="EMBL/GenBank/DDBJ databases">
        <title>Porphyromonas crevioricanis strain:COT-253_OH1447 Genome sequencing.</title>
        <authorList>
            <person name="Wallis C."/>
            <person name="Deusch O."/>
            <person name="O'Flynn C."/>
            <person name="Davis I."/>
            <person name="Jospin G."/>
            <person name="Darling A.E."/>
            <person name="Coil D.A."/>
            <person name="Alexiev A."/>
            <person name="Horsfall A."/>
            <person name="Kirkwood N."/>
            <person name="Harris S."/>
            <person name="Eisen J.A."/>
        </authorList>
    </citation>
    <scope>NUCLEOTIDE SEQUENCE [LARGE SCALE GENOMIC DNA]</scope>
    <source>
        <strain evidence="10">COT-253 OH1447</strain>
    </source>
</reference>
<evidence type="ECO:0000313" key="10">
    <source>
        <dbReference type="Proteomes" id="UP000030136"/>
    </source>
</evidence>
<comment type="catalytic activity">
    <reaction evidence="1 7">
        <text>Exonucleolytic cleavage in the 3'- to 5'-direction to yield nucleoside 5'-phosphates.</text>
        <dbReference type="EC" id="3.1.13.1"/>
    </reaction>
</comment>
<dbReference type="EC" id="3.1.13.1" evidence="7"/>
<dbReference type="SMART" id="SM00955">
    <property type="entry name" value="RNB"/>
    <property type="match status" value="1"/>
</dbReference>
<evidence type="ECO:0000256" key="4">
    <source>
        <dbReference type="ARBA" id="ARBA00022801"/>
    </source>
</evidence>
<dbReference type="GO" id="GO:0003723">
    <property type="term" value="F:RNA binding"/>
    <property type="evidence" value="ECO:0007669"/>
    <property type="project" value="UniProtKB-UniRule"/>
</dbReference>
<dbReference type="SUPFAM" id="SSF50249">
    <property type="entry name" value="Nucleic acid-binding proteins"/>
    <property type="match status" value="3"/>
</dbReference>
<gene>
    <name evidence="7" type="primary">rnr</name>
    <name evidence="9" type="ORF">HQ38_02225</name>
</gene>
<dbReference type="GO" id="GO:0006402">
    <property type="term" value="P:mRNA catabolic process"/>
    <property type="evidence" value="ECO:0007669"/>
    <property type="project" value="TreeGrafter"/>
</dbReference>
<dbReference type="PROSITE" id="PS01175">
    <property type="entry name" value="RIBONUCLEASE_II"/>
    <property type="match status" value="1"/>
</dbReference>
<dbReference type="InterPro" id="IPR004476">
    <property type="entry name" value="RNase_II/RNase_R"/>
</dbReference>
<dbReference type="NCBIfam" id="TIGR00358">
    <property type="entry name" value="3_prime_RNase"/>
    <property type="match status" value="1"/>
</dbReference>
<proteinExistence type="inferred from homology"/>
<dbReference type="GO" id="GO:0008859">
    <property type="term" value="F:exoribonuclease II activity"/>
    <property type="evidence" value="ECO:0007669"/>
    <property type="project" value="UniProtKB-UniRule"/>
</dbReference>
<keyword evidence="3 7" id="KW-0540">Nuclease</keyword>
<keyword evidence="5 7" id="KW-0269">Exonuclease</keyword>
<dbReference type="Pfam" id="PF17876">
    <property type="entry name" value="CSD2"/>
    <property type="match status" value="1"/>
</dbReference>
<evidence type="ECO:0000259" key="8">
    <source>
        <dbReference type="PROSITE" id="PS50126"/>
    </source>
</evidence>
<sequence>MNRKNRKKVTPARKRLREKVAGKQHKRITGFNREELEKTVFAFLSANPGQVFNYKQVSHRIGVEYPPIRQQIYSIMEEMAIDHVLVRVDRGRYKYNATNRTIEGIFERRINGRNILLPIADDIPSVVIADQNALHAINGDRVRAQLFAKRRDKDLEGQVIEIIERKTYSFVGTVEIMRDIAFVATEDRRVGYDIFIPKSKLSGAKAGDKVIARISDWPMHAKNPVGEIISVLGPSGDNETEMHAILAQFSLPYSYPQNVEKAAEKLSENLSAEEVAQREDFRETLTLTIDPADAKDFDDAISFTQLEDGKYQIGVHIADVSYFVTPKSVIDREAYERATSIYLVDRTIPMLPEKLCNDLCSLKPDCDRPAYSCVFEMNEDGQVMDYRIVRTLIRSRRRFTYEEAQEIIDGNEGDCKEAILKLNELAGKLRKQRFDKGAIAFESEEVRFQLDERGKPIGVYVKENKEANWLIEEFMLLANRTVATHISQMKKASTQSKGKTFVYRIHEQPDPEKLDNLSSFIYRLGYRFKFRGKGDNVSQDINRLLSDIHGKPEESLISTIAIRTMAKARYSTDNVGHYGLAFENYTHFTSPIRRYPDLMVHRMLTHYLQGGRSLDKTKYEEDCVHCSEMEQIAAQAERESIKYKQVEYMQSRLGQVFDGVISSVAEWGVYVELNESKCEGLVPMRSLDDDFYEYDEANYCLIGRRGKKRYALGDPLSVRIASANLERRQLDFELV</sequence>
<comment type="caution">
    <text evidence="9">The sequence shown here is derived from an EMBL/GenBank/DDBJ whole genome shotgun (WGS) entry which is preliminary data.</text>
</comment>
<dbReference type="HAMAP" id="MF_01895">
    <property type="entry name" value="RNase_R"/>
    <property type="match status" value="1"/>
</dbReference>
<accession>A0AB34PGX4</accession>
<protein>
    <recommendedName>
        <fullName evidence="7">Ribonuclease R</fullName>
        <shortName evidence="7">RNase R</shortName>
        <ecNumber evidence="7">3.1.13.1</ecNumber>
    </recommendedName>
</protein>
<keyword evidence="2 7" id="KW-0963">Cytoplasm</keyword>
<dbReference type="InterPro" id="IPR001900">
    <property type="entry name" value="RNase_II/R"/>
</dbReference>
<dbReference type="PANTHER" id="PTHR23355:SF9">
    <property type="entry name" value="DIS3-LIKE EXONUCLEASE 2"/>
    <property type="match status" value="1"/>
</dbReference>
<comment type="subcellular location">
    <subcellularLocation>
        <location evidence="7">Cytoplasm</location>
    </subcellularLocation>
</comment>
<dbReference type="Pfam" id="PF00575">
    <property type="entry name" value="S1"/>
    <property type="match status" value="1"/>
</dbReference>
<dbReference type="EMBL" id="JQJC01000009">
    <property type="protein sequence ID" value="KGN95810.1"/>
    <property type="molecule type" value="Genomic_DNA"/>
</dbReference>
<dbReference type="InterPro" id="IPR022966">
    <property type="entry name" value="RNase_II/R_CS"/>
</dbReference>